<organism evidence="1 2">
    <name type="scientific">Cinnamomum micranthum f. kanehirae</name>
    <dbReference type="NCBI Taxonomy" id="337451"/>
    <lineage>
        <taxon>Eukaryota</taxon>
        <taxon>Viridiplantae</taxon>
        <taxon>Streptophyta</taxon>
        <taxon>Embryophyta</taxon>
        <taxon>Tracheophyta</taxon>
        <taxon>Spermatophyta</taxon>
        <taxon>Magnoliopsida</taxon>
        <taxon>Magnoliidae</taxon>
        <taxon>Laurales</taxon>
        <taxon>Lauraceae</taxon>
        <taxon>Cinnamomum</taxon>
    </lineage>
</organism>
<accession>A0A443PZH5</accession>
<dbReference type="InterPro" id="IPR016181">
    <property type="entry name" value="Acyl_CoA_acyltransferase"/>
</dbReference>
<protein>
    <submittedName>
        <fullName evidence="1">Acetyltransf_3 domain-containing protein</fullName>
    </submittedName>
</protein>
<keyword evidence="2" id="KW-1185">Reference proteome</keyword>
<evidence type="ECO:0000313" key="2">
    <source>
        <dbReference type="Proteomes" id="UP000283530"/>
    </source>
</evidence>
<reference evidence="1 2" key="1">
    <citation type="journal article" date="2019" name="Nat. Plants">
        <title>Stout camphor tree genome fills gaps in understanding of flowering plant genome evolution.</title>
        <authorList>
            <person name="Chaw S.M."/>
            <person name="Liu Y.C."/>
            <person name="Wu Y.W."/>
            <person name="Wang H.Y."/>
            <person name="Lin C.I."/>
            <person name="Wu C.S."/>
            <person name="Ke H.M."/>
            <person name="Chang L.Y."/>
            <person name="Hsu C.Y."/>
            <person name="Yang H.T."/>
            <person name="Sudianto E."/>
            <person name="Hsu M.H."/>
            <person name="Wu K.P."/>
            <person name="Wang L.N."/>
            <person name="Leebens-Mack J.H."/>
            <person name="Tsai I.J."/>
        </authorList>
    </citation>
    <scope>NUCLEOTIDE SEQUENCE [LARGE SCALE GENOMIC DNA]</scope>
    <source>
        <strain evidence="2">cv. Chaw 1501</strain>
        <tissue evidence="1">Young leaves</tissue>
    </source>
</reference>
<dbReference type="AlphaFoldDB" id="A0A443PZH5"/>
<dbReference type="PANTHER" id="PTHR46067">
    <property type="entry name" value="ACYL-COA N-ACYLTRANSFERASES (NAT) SUPERFAMILY PROTEIN"/>
    <property type="match status" value="1"/>
</dbReference>
<dbReference type="Proteomes" id="UP000283530">
    <property type="component" value="Unassembled WGS sequence"/>
</dbReference>
<comment type="caution">
    <text evidence="1">The sequence shown here is derived from an EMBL/GenBank/DDBJ whole genome shotgun (WGS) entry which is preliminary data.</text>
</comment>
<dbReference type="EMBL" id="QPKB01000012">
    <property type="protein sequence ID" value="RWR96177.1"/>
    <property type="molecule type" value="Genomic_DNA"/>
</dbReference>
<name>A0A443PZH5_9MAGN</name>
<dbReference type="PANTHER" id="PTHR46067:SF27">
    <property type="entry name" value="ACYL-COA N-ACYLTRANSFERASES (NAT) SUPERFAMILY PROTEIN"/>
    <property type="match status" value="1"/>
</dbReference>
<dbReference type="SUPFAM" id="SSF55729">
    <property type="entry name" value="Acyl-CoA N-acyltransferases (Nat)"/>
    <property type="match status" value="1"/>
</dbReference>
<proteinExistence type="predicted"/>
<dbReference type="OrthoDB" id="1424615at2759"/>
<dbReference type="Gene3D" id="3.40.630.30">
    <property type="match status" value="1"/>
</dbReference>
<gene>
    <name evidence="1" type="ORF">CKAN_02554700</name>
</gene>
<evidence type="ECO:0000313" key="1">
    <source>
        <dbReference type="EMBL" id="RWR96177.1"/>
    </source>
</evidence>
<sequence>MAIPHLGTRLYAWRANPLVSCVSRWVRRKTIVEEKLGNLHLERLEALVDIENRGSQRVLEKCRFLTEVLVRKYNFLKGKTRDVSIYSVTSIDPCCGVVIGD</sequence>